<name>A0ABQ1N6J9_9BACT</name>
<accession>A0ABQ1N6J9</accession>
<proteinExistence type="predicted"/>
<dbReference type="RefSeq" id="WP_188444654.1">
    <property type="nucleotide sequence ID" value="NZ_BMFD01000049.1"/>
</dbReference>
<reference evidence="3" key="1">
    <citation type="journal article" date="2019" name="Int. J. Syst. Evol. Microbiol.">
        <title>The Global Catalogue of Microorganisms (GCM) 10K type strain sequencing project: providing services to taxonomists for standard genome sequencing and annotation.</title>
        <authorList>
            <consortium name="The Broad Institute Genomics Platform"/>
            <consortium name="The Broad Institute Genome Sequencing Center for Infectious Disease"/>
            <person name="Wu L."/>
            <person name="Ma J."/>
        </authorList>
    </citation>
    <scope>NUCLEOTIDE SEQUENCE [LARGE SCALE GENOMIC DNA]</scope>
    <source>
        <strain evidence="3">CGMCC 1.12479</strain>
    </source>
</reference>
<gene>
    <name evidence="2" type="ORF">GCM10010993_37310</name>
</gene>
<feature type="chain" id="PRO_5045788676" evidence="1">
    <location>
        <begin position="24"/>
        <end position="323"/>
    </location>
</feature>
<dbReference type="Proteomes" id="UP000635885">
    <property type="component" value="Unassembled WGS sequence"/>
</dbReference>
<organism evidence="2 3">
    <name type="scientific">Belliella aquatica</name>
    <dbReference type="NCBI Taxonomy" id="1323734"/>
    <lineage>
        <taxon>Bacteria</taxon>
        <taxon>Pseudomonadati</taxon>
        <taxon>Bacteroidota</taxon>
        <taxon>Cytophagia</taxon>
        <taxon>Cytophagales</taxon>
        <taxon>Cyclobacteriaceae</taxon>
        <taxon>Belliella</taxon>
    </lineage>
</organism>
<keyword evidence="1" id="KW-0732">Signal</keyword>
<sequence>MKKKYIIGMLMGLLMLSVLPGEAQQLPQFSQYIFNGLHINPGYAGYKNEGYIQTTYRSQWVNFPGAPRTMSLTADLSANEGRMGFGVSYVRDKIGLTESNLAMLTYAYRINTGDRGRLSLGISGGISEYAFDPSDIITVNPDDPTLPVSRIAATAPNMNTGVFYHTDRFYAGFSAYNLIGRRALLREDIAVAFHDFHYYLTFGGMVDLSDNVQLKPSVLVKHVKGSPTSYDLNAMFLFMDRVWLGGSYRSNVRVFEDQLQENLSKRNAVALVMEYFITPGLRLGYAYDYNLNALNSYRNESHEISLGVYLRSKREIVYNPRWF</sequence>
<comment type="caution">
    <text evidence="2">The sequence shown here is derived from an EMBL/GenBank/DDBJ whole genome shotgun (WGS) entry which is preliminary data.</text>
</comment>
<evidence type="ECO:0000313" key="2">
    <source>
        <dbReference type="EMBL" id="GGC55630.1"/>
    </source>
</evidence>
<evidence type="ECO:0000256" key="1">
    <source>
        <dbReference type="SAM" id="SignalP"/>
    </source>
</evidence>
<keyword evidence="3" id="KW-1185">Reference proteome</keyword>
<dbReference type="Pfam" id="PF11751">
    <property type="entry name" value="PorP_SprF"/>
    <property type="match status" value="1"/>
</dbReference>
<feature type="signal peptide" evidence="1">
    <location>
        <begin position="1"/>
        <end position="23"/>
    </location>
</feature>
<dbReference type="EMBL" id="BMFD01000049">
    <property type="protein sequence ID" value="GGC55630.1"/>
    <property type="molecule type" value="Genomic_DNA"/>
</dbReference>
<dbReference type="InterPro" id="IPR019861">
    <property type="entry name" value="PorP/SprF_Bacteroidetes"/>
</dbReference>
<dbReference type="NCBIfam" id="TIGR03519">
    <property type="entry name" value="T9SS_PorP_fam"/>
    <property type="match status" value="1"/>
</dbReference>
<protein>
    <submittedName>
        <fullName evidence="2">Membrane protein</fullName>
    </submittedName>
</protein>
<evidence type="ECO:0000313" key="3">
    <source>
        <dbReference type="Proteomes" id="UP000635885"/>
    </source>
</evidence>